<dbReference type="OrthoDB" id="423117at2759"/>
<feature type="compositionally biased region" description="Basic and acidic residues" evidence="1">
    <location>
        <begin position="1035"/>
        <end position="1046"/>
    </location>
</feature>
<organism evidence="2 3">
    <name type="scientific">Symbiodinium microadriaticum</name>
    <name type="common">Dinoflagellate</name>
    <name type="synonym">Zooxanthella microadriatica</name>
    <dbReference type="NCBI Taxonomy" id="2951"/>
    <lineage>
        <taxon>Eukaryota</taxon>
        <taxon>Sar</taxon>
        <taxon>Alveolata</taxon>
        <taxon>Dinophyceae</taxon>
        <taxon>Suessiales</taxon>
        <taxon>Symbiodiniaceae</taxon>
        <taxon>Symbiodinium</taxon>
    </lineage>
</organism>
<evidence type="ECO:0000313" key="3">
    <source>
        <dbReference type="Proteomes" id="UP000186817"/>
    </source>
</evidence>
<feature type="compositionally biased region" description="Acidic residues" evidence="1">
    <location>
        <begin position="381"/>
        <end position="394"/>
    </location>
</feature>
<keyword evidence="3" id="KW-1185">Reference proteome</keyword>
<name>A0A1Q9CU69_SYMMI</name>
<feature type="compositionally biased region" description="Low complexity" evidence="1">
    <location>
        <begin position="78"/>
        <end position="91"/>
    </location>
</feature>
<gene>
    <name evidence="2" type="ORF">AK812_SmicGene32456</name>
</gene>
<feature type="compositionally biased region" description="Acidic residues" evidence="1">
    <location>
        <begin position="92"/>
        <end position="102"/>
    </location>
</feature>
<feature type="region of interest" description="Disordered" evidence="1">
    <location>
        <begin position="379"/>
        <end position="410"/>
    </location>
</feature>
<feature type="region of interest" description="Disordered" evidence="1">
    <location>
        <begin position="1001"/>
        <end position="1067"/>
    </location>
</feature>
<sequence>MTTKQPPAKNANTALPVPAKAKAAPTPAGAPSDPSAAKAGLPPPLKKQRMHEPVTVAKATPATLAEAPVFETEESIAPEEPSALEAAAGVLEEGEPVEEDVLSESLGNLERELEEQMADMEDAAADPDSAEVPAEGDEEEACTEEVMPEMESTEALNDFVLSADTKHREATLQVLQHSLKLLAEVQIENFVPDSEYYDMLLHSMEVEYRTKKQDNGGRGISSSLFYRSEASHRPIWPTHCGMIFRRSLRHVSMLGVLLKATAAINHGAGPYRSGTRRITLRQAAKELMEKADEPYMEALTERVLFDRGWAVGNDILSKQEFLASDAVTRRLPYAKNKAWFGVIDCMSKLDKDWTILEETIAMANGTHEFADEDNAAAAANADDDADAQDAEGEADAGAGDAGPPDHENVNSKADLNLLRAQYAHTDAMIEDFMHDHELHLKVRILVFTGRELQLEYAQGLERHKPGQTSMLEWQDVLKALDLRPSGDEPLAEDQPGLQQDIKIADCMMKLVTELSTARSWSQLHHSLCLPNCFVRVFATGDNLTRSVVTLRRIVAALRSVDRARKQLQPGRGSMLPAVKELAEDIGTMDWLLTREMIAELEICNYDLSDQRLRELGSRFAAFASAGETKNTCENSFNWLADSNKRQSSANKMAQETKYMYLMVCPYATEGGTSTLQIPMQDIRAQGSTDIKQYNGLQPFQGQWRELPFQDVTKAMIKKWRPAGFHAQRRAAAAVAFVMQHSTATGDLDLDALKRCCLLLKGHVYQRSDTGKYVLCFGFLKYACLGIHLKPVHCMGEAGCCQYLEASCFAISVYPVASKCNTTCPQVYLEADLSAAIYPTLIFNGNAGSDSTWRHIPTRTVPPACCPKNSIMLKRTGLLSESPLRSALLSGVFLTREQVVKCMAAEGIPFPETGTGARGRVNKSDLVQKLLSEVLGDTVSEEQRKRLARGLAREAAPEDLPTDMDDGSCPEEILNLLATMDPDNKDSFQKILEQATAILAERQRKKATSHAANPRAKPKDDADKPDDANPASSAAKPDDDATDKPDDAAPPAPPSDADAAGVVAPGGEPELLPARNTVADQVRACSVVFDFVFNTYHMHFSRPTEDQLRDAINNIGARFY</sequence>
<feature type="compositionally biased region" description="Low complexity" evidence="1">
    <location>
        <begin position="13"/>
        <end position="31"/>
    </location>
</feature>
<proteinExistence type="predicted"/>
<feature type="compositionally biased region" description="Basic and acidic residues" evidence="1">
    <location>
        <begin position="1016"/>
        <end position="1026"/>
    </location>
</feature>
<protein>
    <submittedName>
        <fullName evidence="2">Uncharacterized protein</fullName>
    </submittedName>
</protein>
<feature type="region of interest" description="Disordered" evidence="1">
    <location>
        <begin position="1"/>
        <end position="102"/>
    </location>
</feature>
<feature type="region of interest" description="Disordered" evidence="1">
    <location>
        <begin position="122"/>
        <end position="151"/>
    </location>
</feature>
<evidence type="ECO:0000313" key="2">
    <source>
        <dbReference type="EMBL" id="OLP86437.1"/>
    </source>
</evidence>
<feature type="region of interest" description="Disordered" evidence="1">
    <location>
        <begin position="947"/>
        <end position="967"/>
    </location>
</feature>
<reference evidence="2 3" key="1">
    <citation type="submission" date="2016-02" db="EMBL/GenBank/DDBJ databases">
        <title>Genome analysis of coral dinoflagellate symbionts highlights evolutionary adaptations to a symbiotic lifestyle.</title>
        <authorList>
            <person name="Aranda M."/>
            <person name="Li Y."/>
            <person name="Liew Y.J."/>
            <person name="Baumgarten S."/>
            <person name="Simakov O."/>
            <person name="Wilson M."/>
            <person name="Piel J."/>
            <person name="Ashoor H."/>
            <person name="Bougouffa S."/>
            <person name="Bajic V.B."/>
            <person name="Ryu T."/>
            <person name="Ravasi T."/>
            <person name="Bayer T."/>
            <person name="Micklem G."/>
            <person name="Kim H."/>
            <person name="Bhak J."/>
            <person name="Lajeunesse T.C."/>
            <person name="Voolstra C.R."/>
        </authorList>
    </citation>
    <scope>NUCLEOTIDE SEQUENCE [LARGE SCALE GENOMIC DNA]</scope>
    <source>
        <strain evidence="2 3">CCMP2467</strain>
    </source>
</reference>
<dbReference type="EMBL" id="LSRX01000916">
    <property type="protein sequence ID" value="OLP86437.1"/>
    <property type="molecule type" value="Genomic_DNA"/>
</dbReference>
<evidence type="ECO:0000256" key="1">
    <source>
        <dbReference type="SAM" id="MobiDB-lite"/>
    </source>
</evidence>
<accession>A0A1Q9CU69</accession>
<dbReference type="Proteomes" id="UP000186817">
    <property type="component" value="Unassembled WGS sequence"/>
</dbReference>
<dbReference type="AlphaFoldDB" id="A0A1Q9CU69"/>
<comment type="caution">
    <text evidence="2">The sequence shown here is derived from an EMBL/GenBank/DDBJ whole genome shotgun (WGS) entry which is preliminary data.</text>
</comment>